<feature type="compositionally biased region" description="Basic and acidic residues" evidence="1">
    <location>
        <begin position="101"/>
        <end position="114"/>
    </location>
</feature>
<evidence type="ECO:0000256" key="1">
    <source>
        <dbReference type="SAM" id="MobiDB-lite"/>
    </source>
</evidence>
<reference evidence="2 3" key="1">
    <citation type="submission" date="2024-11" db="EMBL/GenBank/DDBJ databases">
        <title>Chromosome-level genome assembly of Eucalyptus globulus Labill. provides insights into its genome evolution.</title>
        <authorList>
            <person name="Li X."/>
        </authorList>
    </citation>
    <scope>NUCLEOTIDE SEQUENCE [LARGE SCALE GENOMIC DNA]</scope>
    <source>
        <strain evidence="2">CL2024</strain>
        <tissue evidence="2">Fresh tender leaves</tissue>
    </source>
</reference>
<dbReference type="EMBL" id="JBJKBG010000003">
    <property type="protein sequence ID" value="KAL3744632.1"/>
    <property type="molecule type" value="Genomic_DNA"/>
</dbReference>
<proteinExistence type="predicted"/>
<evidence type="ECO:0000313" key="2">
    <source>
        <dbReference type="EMBL" id="KAL3744632.1"/>
    </source>
</evidence>
<name>A0ABD3KZA1_EUCGL</name>
<protein>
    <submittedName>
        <fullName evidence="2">Uncharacterized protein</fullName>
    </submittedName>
</protein>
<keyword evidence="3" id="KW-1185">Reference proteome</keyword>
<dbReference type="AlphaFoldDB" id="A0ABD3KZA1"/>
<gene>
    <name evidence="2" type="ORF">ACJRO7_013834</name>
</gene>
<dbReference type="Proteomes" id="UP001634007">
    <property type="component" value="Unassembled WGS sequence"/>
</dbReference>
<evidence type="ECO:0000313" key="3">
    <source>
        <dbReference type="Proteomes" id="UP001634007"/>
    </source>
</evidence>
<comment type="caution">
    <text evidence="2">The sequence shown here is derived from an EMBL/GenBank/DDBJ whole genome shotgun (WGS) entry which is preliminary data.</text>
</comment>
<organism evidence="2 3">
    <name type="scientific">Eucalyptus globulus</name>
    <name type="common">Tasmanian blue gum</name>
    <dbReference type="NCBI Taxonomy" id="34317"/>
    <lineage>
        <taxon>Eukaryota</taxon>
        <taxon>Viridiplantae</taxon>
        <taxon>Streptophyta</taxon>
        <taxon>Embryophyta</taxon>
        <taxon>Tracheophyta</taxon>
        <taxon>Spermatophyta</taxon>
        <taxon>Magnoliopsida</taxon>
        <taxon>eudicotyledons</taxon>
        <taxon>Gunneridae</taxon>
        <taxon>Pentapetalae</taxon>
        <taxon>rosids</taxon>
        <taxon>malvids</taxon>
        <taxon>Myrtales</taxon>
        <taxon>Myrtaceae</taxon>
        <taxon>Myrtoideae</taxon>
        <taxon>Eucalypteae</taxon>
        <taxon>Eucalyptus</taxon>
    </lineage>
</organism>
<sequence>MSEMAREAAAGASKKPADSGDSKYKGARKRNCMPSTPPSSAFTAATPASTSPTTPRTSPAAACSDPSRRNSSNRDHSPEYRPGGSELRAESASPPISDGTVQRDCDLGKDTDMDMDGRYLDLPRGNVGSGNYATDVGSYPGHDPFTTNDYYGHATVPNVGFASKHQPATAAGVQLLAFCFYLPPFFPLISSRSSDPFKRCILSTQWLLFATCTKLHTSTYDLHLEMKFLDPSQIVAPVM</sequence>
<feature type="compositionally biased region" description="Low complexity" evidence="1">
    <location>
        <begin position="38"/>
        <end position="65"/>
    </location>
</feature>
<feature type="compositionally biased region" description="Basic and acidic residues" evidence="1">
    <location>
        <begin position="15"/>
        <end position="24"/>
    </location>
</feature>
<accession>A0ABD3KZA1</accession>
<feature type="region of interest" description="Disordered" evidence="1">
    <location>
        <begin position="1"/>
        <end position="114"/>
    </location>
</feature>
<feature type="compositionally biased region" description="Basic and acidic residues" evidence="1">
    <location>
        <begin position="66"/>
        <end position="79"/>
    </location>
</feature>